<sequence length="190" mass="21004">MPRPTRAGRLLTLAAVLAVVRTLLTEESRPDPRAFRRYEPPGELSRAERDYLDWAQGHIAWVVRTARVRAIRHRCLAFTSGLSALAVPLALAVAAPAWVPAVLGFVAAAGQLGQQLLRDWEQSLLGHQEAVRLQKTLRVFHSESDGPLPAAELTRRFRAFRDAFEATKEEYGGQILTVRGQEPPPVTATP</sequence>
<dbReference type="EMBL" id="CP059322">
    <property type="protein sequence ID" value="QLQ36470.1"/>
    <property type="molecule type" value="Genomic_DNA"/>
</dbReference>
<evidence type="ECO:0000313" key="1">
    <source>
        <dbReference type="EMBL" id="QLQ36470.1"/>
    </source>
</evidence>
<dbReference type="RefSeq" id="WP_181568986.1">
    <property type="nucleotide sequence ID" value="NZ_CP059322.2"/>
</dbReference>
<gene>
    <name evidence="1" type="ORF">H1D33_24705</name>
</gene>
<organism evidence="1 2">
    <name type="scientific">Micromonospora robiginosa</name>
    <dbReference type="NCBI Taxonomy" id="2749844"/>
    <lineage>
        <taxon>Bacteria</taxon>
        <taxon>Bacillati</taxon>
        <taxon>Actinomycetota</taxon>
        <taxon>Actinomycetes</taxon>
        <taxon>Micromonosporales</taxon>
        <taxon>Micromonosporaceae</taxon>
        <taxon>Micromonospora</taxon>
    </lineage>
</organism>
<reference evidence="1 2" key="2">
    <citation type="journal article" date="2021" name="Mar. Drugs">
        <title>A New Micromonospora Strain with Antibiotic Activity Isolated from the Microbiome of a Mid-Atlantic Deep-Sea Sponge.</title>
        <authorList>
            <person name="Back C.R."/>
            <person name="Stennett H.L."/>
            <person name="Williams S.E."/>
            <person name="Wang L."/>
            <person name="Ojeda Gomez J."/>
            <person name="Abdulle O.M."/>
            <person name="Duffy T."/>
            <person name="Neal C."/>
            <person name="Mantell J."/>
            <person name="Jepson M.A."/>
            <person name="Hendry K.R."/>
            <person name="Powell D."/>
            <person name="Stach J.E.M."/>
            <person name="Essex-Lopresti A.E."/>
            <person name="Willis C.L."/>
            <person name="Curnow P."/>
            <person name="Race P.R."/>
        </authorList>
    </citation>
    <scope>NUCLEOTIDE SEQUENCE [LARGE SCALE GENOMIC DNA]</scope>
    <source>
        <strain evidence="1 2">28ISP2-46</strain>
    </source>
</reference>
<protein>
    <submittedName>
        <fullName evidence="1">Uncharacterized protein</fullName>
    </submittedName>
</protein>
<name>A0A7L6B4F6_9ACTN</name>
<evidence type="ECO:0000313" key="2">
    <source>
        <dbReference type="Proteomes" id="UP000510844"/>
    </source>
</evidence>
<dbReference type="KEGG" id="mfeu:H1D33_24705"/>
<proteinExistence type="predicted"/>
<dbReference type="Proteomes" id="UP000510844">
    <property type="component" value="Chromosome"/>
</dbReference>
<accession>A0A7L6B4F6</accession>
<dbReference type="AlphaFoldDB" id="A0A7L6B4F6"/>
<keyword evidence="2" id="KW-1185">Reference proteome</keyword>
<reference evidence="2" key="1">
    <citation type="submission" date="2020-07" db="EMBL/GenBank/DDBJ databases">
        <title>A new Micromonospora strain with potent antibiotic activity isolated from the microbiome of a mid-Atlantic deep-sea sponge.</title>
        <authorList>
            <person name="Back C.R."/>
            <person name="Stennett H.L."/>
            <person name="Williams S.E."/>
            <person name="Wang L."/>
            <person name="Ojeda Gomez J."/>
            <person name="Abdulle O.M."/>
            <person name="Duffy T."/>
            <person name="Hendry K.R."/>
            <person name="Powell D."/>
            <person name="Stach J.E."/>
            <person name="Essex-Lopresti A.E."/>
            <person name="Willis C.L."/>
            <person name="Curnow P."/>
            <person name="Race P.R."/>
        </authorList>
    </citation>
    <scope>NUCLEOTIDE SEQUENCE [LARGE SCALE GENOMIC DNA]</scope>
    <source>
        <strain evidence="2">28ISP2-46</strain>
    </source>
</reference>